<dbReference type="Pfam" id="PF05954">
    <property type="entry name" value="Phage_GPD"/>
    <property type="match status" value="1"/>
</dbReference>
<proteinExistence type="inferred from homology"/>
<dbReference type="InterPro" id="IPR017847">
    <property type="entry name" value="T6SS_RhsGE_Vgr_subset"/>
</dbReference>
<evidence type="ECO:0000256" key="3">
    <source>
        <dbReference type="ARBA" id="ARBA00022525"/>
    </source>
</evidence>
<evidence type="ECO:0000313" key="6">
    <source>
        <dbReference type="EMBL" id="MBB5018566.1"/>
    </source>
</evidence>
<comment type="similarity">
    <text evidence="2">Belongs to the VgrG protein family.</text>
</comment>
<evidence type="ECO:0000313" key="7">
    <source>
        <dbReference type="Proteomes" id="UP000575898"/>
    </source>
</evidence>
<evidence type="ECO:0000259" key="4">
    <source>
        <dbReference type="Pfam" id="PF04717"/>
    </source>
</evidence>
<gene>
    <name evidence="6" type="ORF">HNQ59_001855</name>
</gene>
<dbReference type="InterPro" id="IPR054030">
    <property type="entry name" value="Gp5_Vgr_C"/>
</dbReference>
<evidence type="ECO:0000259" key="5">
    <source>
        <dbReference type="Pfam" id="PF22178"/>
    </source>
</evidence>
<dbReference type="Pfam" id="PF22178">
    <property type="entry name" value="Gp5_trimer_C"/>
    <property type="match status" value="1"/>
</dbReference>
<dbReference type="Gene3D" id="2.40.50.230">
    <property type="entry name" value="Gp5 N-terminal domain"/>
    <property type="match status" value="1"/>
</dbReference>
<dbReference type="Gene3D" id="2.30.110.50">
    <property type="match status" value="1"/>
</dbReference>
<dbReference type="InterPro" id="IPR006531">
    <property type="entry name" value="Gp5/Vgr_OB"/>
</dbReference>
<dbReference type="Gene3D" id="4.10.220.110">
    <property type="match status" value="1"/>
</dbReference>
<dbReference type="InterPro" id="IPR037026">
    <property type="entry name" value="Vgr_OB-fold_dom_sf"/>
</dbReference>
<accession>A0A840MQ21</accession>
<keyword evidence="7" id="KW-1185">Reference proteome</keyword>
<dbReference type="SUPFAM" id="SSF69255">
    <property type="entry name" value="gp5 N-terminal domain-like"/>
    <property type="match status" value="1"/>
</dbReference>
<dbReference type="GO" id="GO:0005576">
    <property type="term" value="C:extracellular region"/>
    <property type="evidence" value="ECO:0007669"/>
    <property type="project" value="UniProtKB-SubCell"/>
</dbReference>
<dbReference type="Proteomes" id="UP000575898">
    <property type="component" value="Unassembled WGS sequence"/>
</dbReference>
<keyword evidence="3" id="KW-0964">Secreted</keyword>
<feature type="domain" description="Gp5/Type VI secretion system Vgr protein OB-fold" evidence="4">
    <location>
        <begin position="573"/>
        <end position="642"/>
    </location>
</feature>
<dbReference type="PANTHER" id="PTHR32305">
    <property type="match status" value="1"/>
</dbReference>
<dbReference type="NCBIfam" id="TIGR03361">
    <property type="entry name" value="VI_Rhs_Vgr"/>
    <property type="match status" value="1"/>
</dbReference>
<sequence>MADSHIPHMPPSLVEPTLPAELGLEQALPAIPDDPSALVRQAMDTGLAQEAGAVKEQLADAATAGMAAASTITSGQPLTAATSLAQAAGVDPRALQAVSSLADLATASSTNALSDMARSLASDLPMADALPVSEAIEPIAEKLHIAEHPLAGRAVMDFASSDIPFQPAPAVAKAALAGNGQIPSLTQDNRLIRVHGLPEGCKLAIASVAGESAISDTYEFRLDLQSPRHDIDLKEVMGKNVTVAISLQDGSEHVLNGYVDAFAFRHHDGSMAVYDARIVPWFATLAHRINSRIYQEKTPQQVLEMLFKEDYPGFADYRFQLQKQYPAESYIVQYGESDLHFANRIMERFGLFYYFEHRPDGHTLVIADDSTSAGCCPPQADHPRIRFNGGNRVEAEDCINHFAARRELQPSKISLNTFDFKAPNTPQYLEEPTIAEQGAIPRLEVYDGNPAFGYRNISDGEREARLRMEACEWQAKLFSGRSECRGLVAGQTFELLEHPWFGAAGGDNQFLVLSMRLEAHSNIRDGQPHLVYQNGFNAIRRKIPYRPIRRHERPTMKGPQTATVVGPQGQEIHTDQYGRIKVQFHWDRHGRHNERSSCWIRVSQPWAGQGWGTVAIPRIAQEVIIDFLEGDPDRPICTGRLFNADQPAPYALPAGAHMMGFKSRSTPGGGGFSEMVIHDTKGNELINIHSQKDMVTTVQHNKRTVINGPEHTINVTKGFQHTEVKQEITVKSTDGPIEITSATQHVHIKAATTITLEVGASKLTMDKEGNISIQGVNISVNGSTITSTSTDQHTIQGAPVNINK</sequence>
<dbReference type="EMBL" id="JACHHY010000009">
    <property type="protein sequence ID" value="MBB5018566.1"/>
    <property type="molecule type" value="Genomic_DNA"/>
</dbReference>
<dbReference type="RefSeq" id="WP_184038026.1">
    <property type="nucleotide sequence ID" value="NZ_JACHHY010000009.1"/>
</dbReference>
<dbReference type="SUPFAM" id="SSF69349">
    <property type="entry name" value="Phage fibre proteins"/>
    <property type="match status" value="1"/>
</dbReference>
<dbReference type="InterPro" id="IPR006533">
    <property type="entry name" value="T6SS_Vgr_RhsGE"/>
</dbReference>
<dbReference type="PANTHER" id="PTHR32305:SF15">
    <property type="entry name" value="PROTEIN RHSA-RELATED"/>
    <property type="match status" value="1"/>
</dbReference>
<dbReference type="Gene3D" id="3.55.50.10">
    <property type="entry name" value="Baseplate protein-like domains"/>
    <property type="match status" value="1"/>
</dbReference>
<evidence type="ECO:0000256" key="1">
    <source>
        <dbReference type="ARBA" id="ARBA00004613"/>
    </source>
</evidence>
<dbReference type="NCBIfam" id="TIGR01646">
    <property type="entry name" value="vgr_GE"/>
    <property type="match status" value="1"/>
</dbReference>
<reference evidence="6 7" key="1">
    <citation type="submission" date="2020-08" db="EMBL/GenBank/DDBJ databases">
        <title>Genomic Encyclopedia of Type Strains, Phase IV (KMG-IV): sequencing the most valuable type-strain genomes for metagenomic binning, comparative biology and taxonomic classification.</title>
        <authorList>
            <person name="Goeker M."/>
        </authorList>
    </citation>
    <scope>NUCLEOTIDE SEQUENCE [LARGE SCALE GENOMIC DNA]</scope>
    <source>
        <strain evidence="6 7">DSM 27165</strain>
    </source>
</reference>
<name>A0A840MQ21_9PROT</name>
<protein>
    <submittedName>
        <fullName evidence="6">Type VI secretion system secreted protein VgrG</fullName>
    </submittedName>
</protein>
<dbReference type="AlphaFoldDB" id="A0A840MQ21"/>
<dbReference type="InterPro" id="IPR050708">
    <property type="entry name" value="T6SS_VgrG/RHS"/>
</dbReference>
<comment type="subcellular location">
    <subcellularLocation>
        <location evidence="1">Secreted</location>
    </subcellularLocation>
</comment>
<dbReference type="Pfam" id="PF04717">
    <property type="entry name" value="Phage_base_V"/>
    <property type="match status" value="1"/>
</dbReference>
<evidence type="ECO:0000256" key="2">
    <source>
        <dbReference type="ARBA" id="ARBA00005558"/>
    </source>
</evidence>
<comment type="caution">
    <text evidence="6">The sequence shown here is derived from an EMBL/GenBank/DDBJ whole genome shotgun (WGS) entry which is preliminary data.</text>
</comment>
<organism evidence="6 7">
    <name type="scientific">Chitinivorax tropicus</name>
    <dbReference type="NCBI Taxonomy" id="714531"/>
    <lineage>
        <taxon>Bacteria</taxon>
        <taxon>Pseudomonadati</taxon>
        <taxon>Pseudomonadota</taxon>
        <taxon>Betaproteobacteria</taxon>
        <taxon>Chitinivorax</taxon>
    </lineage>
</organism>
<dbReference type="SUPFAM" id="SSF69279">
    <property type="entry name" value="Phage tail proteins"/>
    <property type="match status" value="2"/>
</dbReference>
<feature type="domain" description="Gp5/Type VI secretion system Vgr C-terminal trimerisation" evidence="5">
    <location>
        <begin position="659"/>
        <end position="771"/>
    </location>
</feature>